<organism evidence="2 3">
    <name type="scientific">Flexibacter flexilis DSM 6793</name>
    <dbReference type="NCBI Taxonomy" id="927664"/>
    <lineage>
        <taxon>Bacteria</taxon>
        <taxon>Pseudomonadati</taxon>
        <taxon>Bacteroidota</taxon>
        <taxon>Cytophagia</taxon>
        <taxon>Cytophagales</taxon>
        <taxon>Flexibacteraceae</taxon>
        <taxon>Flexibacter</taxon>
    </lineage>
</organism>
<dbReference type="OrthoDB" id="1202506at2"/>
<name>A0A1I1FDA5_9BACT</name>
<sequence length="126" mass="13987">MENSFNDALSNNAASSAPANGATNAQNAKLDAIRDILFGQNIKQYDETFKQLENLITEGHDQIRQQIDQAATQLLQNLQQAESGLRGRIDAVEQTTLQELDRQDQTHVNKQQLVAMLNAFGTEFGK</sequence>
<proteinExistence type="predicted"/>
<dbReference type="STRING" id="927664.SAMN05421780_102144"/>
<evidence type="ECO:0000313" key="2">
    <source>
        <dbReference type="EMBL" id="SFB97377.1"/>
    </source>
</evidence>
<accession>A0A1I1FDA5</accession>
<evidence type="ECO:0000256" key="1">
    <source>
        <dbReference type="SAM" id="MobiDB-lite"/>
    </source>
</evidence>
<protein>
    <submittedName>
        <fullName evidence="2">Uncharacterized protein</fullName>
    </submittedName>
</protein>
<dbReference type="EMBL" id="FOLE01000002">
    <property type="protein sequence ID" value="SFB97377.1"/>
    <property type="molecule type" value="Genomic_DNA"/>
</dbReference>
<keyword evidence="3" id="KW-1185">Reference proteome</keyword>
<evidence type="ECO:0000313" key="3">
    <source>
        <dbReference type="Proteomes" id="UP000199514"/>
    </source>
</evidence>
<gene>
    <name evidence="2" type="ORF">SAMN05421780_102144</name>
</gene>
<reference evidence="2 3" key="1">
    <citation type="submission" date="2016-10" db="EMBL/GenBank/DDBJ databases">
        <authorList>
            <person name="de Groot N.N."/>
        </authorList>
    </citation>
    <scope>NUCLEOTIDE SEQUENCE [LARGE SCALE GENOMIC DNA]</scope>
    <source>
        <strain evidence="2 3">DSM 6793</strain>
    </source>
</reference>
<dbReference type="AlphaFoldDB" id="A0A1I1FDA5"/>
<dbReference type="RefSeq" id="WP_091508309.1">
    <property type="nucleotide sequence ID" value="NZ_FOLE01000002.1"/>
</dbReference>
<feature type="region of interest" description="Disordered" evidence="1">
    <location>
        <begin position="1"/>
        <end position="24"/>
    </location>
</feature>
<dbReference type="Proteomes" id="UP000199514">
    <property type="component" value="Unassembled WGS sequence"/>
</dbReference>